<dbReference type="Proteomes" id="UP000181980">
    <property type="component" value="Unassembled WGS sequence"/>
</dbReference>
<accession>A0A1H5PLZ9</accession>
<feature type="transmembrane region" description="Helical" evidence="2">
    <location>
        <begin position="251"/>
        <end position="273"/>
    </location>
</feature>
<feature type="compositionally biased region" description="Basic and acidic residues" evidence="1">
    <location>
        <begin position="49"/>
        <end position="59"/>
    </location>
</feature>
<dbReference type="EMBL" id="FNUC01000004">
    <property type="protein sequence ID" value="SEF14785.1"/>
    <property type="molecule type" value="Genomic_DNA"/>
</dbReference>
<feature type="compositionally biased region" description="Low complexity" evidence="1">
    <location>
        <begin position="140"/>
        <end position="149"/>
    </location>
</feature>
<keyword evidence="5" id="KW-1185">Reference proteome</keyword>
<feature type="region of interest" description="Disordered" evidence="1">
    <location>
        <begin position="1"/>
        <end position="230"/>
    </location>
</feature>
<name>A0A1H5PLZ9_9ACTN</name>
<evidence type="ECO:0000256" key="1">
    <source>
        <dbReference type="SAM" id="MobiDB-lite"/>
    </source>
</evidence>
<keyword evidence="2" id="KW-1133">Transmembrane helix</keyword>
<dbReference type="InterPro" id="IPR021949">
    <property type="entry name" value="DUF3566_TM"/>
</dbReference>
<feature type="transmembrane region" description="Helical" evidence="2">
    <location>
        <begin position="309"/>
        <end position="335"/>
    </location>
</feature>
<reference evidence="5" key="1">
    <citation type="submission" date="2016-10" db="EMBL/GenBank/DDBJ databases">
        <authorList>
            <person name="Varghese N."/>
            <person name="Submissions S."/>
        </authorList>
    </citation>
    <scope>NUCLEOTIDE SEQUENCE [LARGE SCALE GENOMIC DNA]</scope>
    <source>
        <strain evidence="5">DSM 45237</strain>
    </source>
</reference>
<dbReference type="Pfam" id="PF12089">
    <property type="entry name" value="DUF3566"/>
    <property type="match status" value="1"/>
</dbReference>
<sequence length="353" mass="35813">MTSSGATGRPGSDQDARKKNAPPADRQDQQANGAKPGAPGDNGSPNGQRDADPAVDNRRQQGGGQQPRGAAAARVATRNRSREDTTPRSVGDATQNPWSRPAEQPAQNGGPQNGGPQNGNGQRGGQPQGNGKRPTGPSSPNGGPAATPNGPVPPPSLVAKQNAAAPAAFPAAPGTPPGPVPAAPVPPSDLAADTQASLEAVPPATPRTSGSAKSAASAATSRSTSSRRPGRVRKARLRLLRVDPWSVMKTAFLLSVALGITMFVAVAVLWSVLDAAGVFSSIDEIVTDMTASDSNSGIDINQYVELSRVLGFTTLIAVVDVVLLTALATLGAFLYNLSASLLGGLELTLAEDD</sequence>
<proteinExistence type="predicted"/>
<dbReference type="RefSeq" id="WP_083288244.1">
    <property type="nucleotide sequence ID" value="NZ_FNUC01000004.1"/>
</dbReference>
<gene>
    <name evidence="4" type="ORF">SAMN04488561_4736</name>
</gene>
<feature type="domain" description="DUF3566" evidence="3">
    <location>
        <begin position="233"/>
        <end position="351"/>
    </location>
</feature>
<dbReference type="STRING" id="561176.SAMN04488561_4736"/>
<feature type="compositionally biased region" description="Low complexity" evidence="1">
    <location>
        <begin position="163"/>
        <end position="172"/>
    </location>
</feature>
<evidence type="ECO:0000313" key="5">
    <source>
        <dbReference type="Proteomes" id="UP000181980"/>
    </source>
</evidence>
<protein>
    <recommendedName>
        <fullName evidence="3">DUF3566 domain-containing protein</fullName>
    </recommendedName>
</protein>
<feature type="compositionally biased region" description="Gly residues" evidence="1">
    <location>
        <begin position="111"/>
        <end position="128"/>
    </location>
</feature>
<organism evidence="4 5">
    <name type="scientific">Jiangella alba</name>
    <dbReference type="NCBI Taxonomy" id="561176"/>
    <lineage>
        <taxon>Bacteria</taxon>
        <taxon>Bacillati</taxon>
        <taxon>Actinomycetota</taxon>
        <taxon>Actinomycetes</taxon>
        <taxon>Jiangellales</taxon>
        <taxon>Jiangellaceae</taxon>
        <taxon>Jiangella</taxon>
    </lineage>
</organism>
<evidence type="ECO:0000259" key="3">
    <source>
        <dbReference type="Pfam" id="PF12089"/>
    </source>
</evidence>
<keyword evidence="2" id="KW-0472">Membrane</keyword>
<dbReference type="AlphaFoldDB" id="A0A1H5PLZ9"/>
<keyword evidence="2" id="KW-0812">Transmembrane</keyword>
<feature type="compositionally biased region" description="Pro residues" evidence="1">
    <location>
        <begin position="173"/>
        <end position="187"/>
    </location>
</feature>
<feature type="compositionally biased region" description="Low complexity" evidence="1">
    <location>
        <begin position="207"/>
        <end position="227"/>
    </location>
</feature>
<evidence type="ECO:0000256" key="2">
    <source>
        <dbReference type="SAM" id="Phobius"/>
    </source>
</evidence>
<dbReference type="OrthoDB" id="3240216at2"/>
<evidence type="ECO:0000313" key="4">
    <source>
        <dbReference type="EMBL" id="SEF14785.1"/>
    </source>
</evidence>